<dbReference type="Proteomes" id="UP000187367">
    <property type="component" value="Unassembled WGS sequence"/>
</dbReference>
<gene>
    <name evidence="1" type="ORF">BW143_01360</name>
</gene>
<comment type="caution">
    <text evidence="1">The sequence shown here is derived from an EMBL/GenBank/DDBJ whole genome shotgun (WGS) entry which is preliminary data.</text>
</comment>
<accession>A0A1R1RQA8</accession>
<dbReference type="OrthoDB" id="2829283at2"/>
<dbReference type="EMBL" id="MTJL01000002">
    <property type="protein sequence ID" value="OMI09913.1"/>
    <property type="molecule type" value="Genomic_DNA"/>
</dbReference>
<proteinExistence type="predicted"/>
<keyword evidence="2" id="KW-1185">Reference proteome</keyword>
<dbReference type="AlphaFoldDB" id="A0A1R1RQA8"/>
<name>A0A1R1RQA8_9BACI</name>
<protein>
    <submittedName>
        <fullName evidence="1">Uncharacterized protein</fullName>
    </submittedName>
</protein>
<evidence type="ECO:0000313" key="2">
    <source>
        <dbReference type="Proteomes" id="UP000187367"/>
    </source>
</evidence>
<evidence type="ECO:0000313" key="1">
    <source>
        <dbReference type="EMBL" id="OMI09913.1"/>
    </source>
</evidence>
<reference evidence="1 2" key="1">
    <citation type="submission" date="2017-01" db="EMBL/GenBank/DDBJ databases">
        <title>Bacillus phylogenomics.</title>
        <authorList>
            <person name="Dunlap C."/>
        </authorList>
    </citation>
    <scope>NUCLEOTIDE SEQUENCE [LARGE SCALE GENOMIC DNA]</scope>
    <source>
        <strain evidence="1 2">NRRL B-41282</strain>
    </source>
</reference>
<dbReference type="RefSeq" id="WP_076762286.1">
    <property type="nucleotide sequence ID" value="NZ_JARMMH010000013.1"/>
</dbReference>
<sequence>MDLIKPRPFETTDRAHADIFNEVIERLNENDEQIAKRADEAEQNAQTYLDKHAGNKDNPHGVTKDQIGLGNVDNIKQAAKTEFDSHDQDVIRHITDLERNKWNGAQLFKITSDSGIHKINLTSGSFFSALKHVGTVTFYGTNAVEDTPTNGSLRGMQLVGQKGIGMGYAVDTLGNAWWFYYNTVHTAINWFPIESKSSSQAKADKVLSDAKKYTDNLKADLTKTSWLYPVLQNDWVNYTDSNKVRYMKDATGTVFVEGAIAKGKVGFEIPAFELPVGYRPSRSFQFVGVASQIGMSGAPQHHRLLVDINGRVIIENCSNTVNPNEYISLGFSFKAV</sequence>
<organism evidence="1 2">
    <name type="scientific">Bacillus swezeyi</name>
    <dbReference type="NCBI Taxonomy" id="1925020"/>
    <lineage>
        <taxon>Bacteria</taxon>
        <taxon>Bacillati</taxon>
        <taxon>Bacillota</taxon>
        <taxon>Bacilli</taxon>
        <taxon>Bacillales</taxon>
        <taxon>Bacillaceae</taxon>
        <taxon>Bacillus</taxon>
    </lineage>
</organism>
<accession>A0A1R1QZ19</accession>